<feature type="compositionally biased region" description="Low complexity" evidence="1">
    <location>
        <begin position="135"/>
        <end position="148"/>
    </location>
</feature>
<feature type="compositionally biased region" description="Polar residues" evidence="1">
    <location>
        <begin position="96"/>
        <end position="123"/>
    </location>
</feature>
<accession>A0A0C9SF73</accession>
<evidence type="ECO:0000256" key="2">
    <source>
        <dbReference type="SAM" id="SignalP"/>
    </source>
</evidence>
<evidence type="ECO:0000313" key="3">
    <source>
        <dbReference type="EMBL" id="JAG92283.1"/>
    </source>
</evidence>
<feature type="signal peptide" evidence="2">
    <location>
        <begin position="1"/>
        <end position="29"/>
    </location>
</feature>
<name>A0A0C9SF73_AMBAM</name>
<feature type="chain" id="PRO_5002219898" evidence="2">
    <location>
        <begin position="30"/>
        <end position="162"/>
    </location>
</feature>
<keyword evidence="2" id="KW-0732">Signal</keyword>
<reference evidence="3" key="1">
    <citation type="journal article" date="2015" name="PLoS ONE">
        <title>An Insight into the Sialome of the Lone Star Tick, Amblyomma americanum, with a Glimpse on Its Time Dependent Gene Expression.</title>
        <authorList>
            <person name="Karim S."/>
            <person name="Ribeiro J.M."/>
        </authorList>
    </citation>
    <scope>NUCLEOTIDE SEQUENCE</scope>
    <source>
        <tissue evidence="3">Salivary gland</tissue>
    </source>
</reference>
<dbReference type="AlphaFoldDB" id="A0A0C9SF73"/>
<proteinExistence type="evidence at transcript level"/>
<feature type="non-terminal residue" evidence="3">
    <location>
        <position position="162"/>
    </location>
</feature>
<organism evidence="3">
    <name type="scientific">Amblyomma americanum</name>
    <name type="common">Lone star tick</name>
    <dbReference type="NCBI Taxonomy" id="6943"/>
    <lineage>
        <taxon>Eukaryota</taxon>
        <taxon>Metazoa</taxon>
        <taxon>Ecdysozoa</taxon>
        <taxon>Arthropoda</taxon>
        <taxon>Chelicerata</taxon>
        <taxon>Arachnida</taxon>
        <taxon>Acari</taxon>
        <taxon>Parasitiformes</taxon>
        <taxon>Ixodida</taxon>
        <taxon>Ixodoidea</taxon>
        <taxon>Ixodidae</taxon>
        <taxon>Amblyomminae</taxon>
        <taxon>Amblyomma</taxon>
    </lineage>
</organism>
<sequence length="162" mass="17612">MKAAGIPCFHTTVTLLFLIIPWHFLHANAQECPAQKPCKRDEDCGESCLCLIPSTNAEKIMTGLCQVGYVEYAYEDDTIPQQNNMDGNPGEHQGGYSPQPQPTNMGNKSGEHQGSYSPKTHQQPLADISGGLQGGYFPQQQQQQYPAGMPVGPQANYASVAQ</sequence>
<protein>
    <submittedName>
        <fullName evidence="3">Putative secreted protein</fullName>
    </submittedName>
</protein>
<evidence type="ECO:0000256" key="1">
    <source>
        <dbReference type="SAM" id="MobiDB-lite"/>
    </source>
</evidence>
<dbReference type="EMBL" id="GBZX01000457">
    <property type="protein sequence ID" value="JAG92283.1"/>
    <property type="molecule type" value="mRNA"/>
</dbReference>
<feature type="region of interest" description="Disordered" evidence="1">
    <location>
        <begin position="78"/>
        <end position="162"/>
    </location>
</feature>